<evidence type="ECO:0000313" key="1">
    <source>
        <dbReference type="EMBL" id="EET09475.1"/>
    </source>
</evidence>
<name>A0A0E1W8B2_BURPE</name>
<dbReference type="AlphaFoldDB" id="A0A0E1W8B2"/>
<proteinExistence type="predicted"/>
<sequence length="38" mass="4201">MATLHYRARPGGMIALLSGFIRCPVFVATSRIQKIVEP</sequence>
<dbReference type="EMBL" id="CM000832">
    <property type="protein sequence ID" value="EET09475.1"/>
    <property type="molecule type" value="Genomic_DNA"/>
</dbReference>
<dbReference type="Proteomes" id="UP000001812">
    <property type="component" value="Chromosome I"/>
</dbReference>
<accession>A0A0E1W8B2</accession>
<protein>
    <submittedName>
        <fullName evidence="1">Uncharacterized protein</fullName>
    </submittedName>
</protein>
<reference evidence="1" key="1">
    <citation type="submission" date="2009-05" db="EMBL/GenBank/DDBJ databases">
        <authorList>
            <person name="Harkins D.M."/>
            <person name="DeShazer D."/>
            <person name="Woods D.E."/>
            <person name="Brinkac L.M."/>
            <person name="Brown K.A."/>
            <person name="Hung G.C."/>
            <person name="Tuanyok A."/>
            <person name="Zhang B."/>
            <person name="Nierman W.C."/>
        </authorList>
    </citation>
    <scope>NUCLEOTIDE SEQUENCE [LARGE SCALE GENOMIC DNA]</scope>
    <source>
        <strain evidence="1">1710a</strain>
    </source>
</reference>
<gene>
    <name evidence="1" type="ORF">BURPS1710A_2031</name>
</gene>
<organism evidence="1">
    <name type="scientific">Burkholderia pseudomallei 1710a</name>
    <dbReference type="NCBI Taxonomy" id="320371"/>
    <lineage>
        <taxon>Bacteria</taxon>
        <taxon>Pseudomonadati</taxon>
        <taxon>Pseudomonadota</taxon>
        <taxon>Betaproteobacteria</taxon>
        <taxon>Burkholderiales</taxon>
        <taxon>Burkholderiaceae</taxon>
        <taxon>Burkholderia</taxon>
        <taxon>pseudomallei group</taxon>
    </lineage>
</organism>
<dbReference type="HOGENOM" id="CLU_3325585_0_0_4"/>